<dbReference type="PANTHER" id="PTHR33096:SF1">
    <property type="entry name" value="CXC1-LIKE CYSTEINE CLUSTER ASSOCIATED WITH KDZ TRANSPOSASES DOMAIN-CONTAINING PROTEIN"/>
    <property type="match status" value="1"/>
</dbReference>
<protein>
    <recommendedName>
        <fullName evidence="3">CxC2-like cysteine cluster KDZ transposase-associated domain-containing protein</fullName>
    </recommendedName>
</protein>
<accession>A0A0C3E1N6</accession>
<reference evidence="2" key="2">
    <citation type="submission" date="2015-01" db="EMBL/GenBank/DDBJ databases">
        <title>Evolutionary Origins and Diversification of the Mycorrhizal Mutualists.</title>
        <authorList>
            <consortium name="DOE Joint Genome Institute"/>
            <consortium name="Mycorrhizal Genomics Consortium"/>
            <person name="Kohler A."/>
            <person name="Kuo A."/>
            <person name="Nagy L.G."/>
            <person name="Floudas D."/>
            <person name="Copeland A."/>
            <person name="Barry K.W."/>
            <person name="Cichocki N."/>
            <person name="Veneault-Fourrey C."/>
            <person name="LaButti K."/>
            <person name="Lindquist E.A."/>
            <person name="Lipzen A."/>
            <person name="Lundell T."/>
            <person name="Morin E."/>
            <person name="Murat C."/>
            <person name="Riley R."/>
            <person name="Ohm R."/>
            <person name="Sun H."/>
            <person name="Tunlid A."/>
            <person name="Henrissat B."/>
            <person name="Grigoriev I.V."/>
            <person name="Hibbett D.S."/>
            <person name="Martin F."/>
        </authorList>
    </citation>
    <scope>NUCLEOTIDE SEQUENCE [LARGE SCALE GENOMIC DNA]</scope>
    <source>
        <strain evidence="2">Foug A</strain>
    </source>
</reference>
<dbReference type="EMBL" id="KN822042">
    <property type="protein sequence ID" value="KIM62429.1"/>
    <property type="molecule type" value="Genomic_DNA"/>
</dbReference>
<dbReference type="Pfam" id="PF18758">
    <property type="entry name" value="KDZ"/>
    <property type="match status" value="1"/>
</dbReference>
<dbReference type="HOGENOM" id="CLU_003703_13_0_1"/>
<sequence>MQTLQRVLEPILPEPSTSELLKVLRTSTIVQNLLRDDQDGFYAVVVSAPADSGIPSRDSAINSESTFSWPKWERFDTFHEALVYMVAKGVEERLPPIIPAVEDTLIKFTARALSRCSDNTGLNPPKARYDQFLRIIRQWRHLKMLKRSGQGHDPTGILNTKAGECAVLCLACPQPGKNIIVSSSVRDVDALFVALDANFRLRHRAVSSDENDPSLSRGWSYFVEETAFKTYLQDHKNDVQEKSNCSNHSAVNMADVKTKKGCDATGVGMVVCARHGMRLPNGVADLQYGERYVNMDYAFALALHHSSATVLKVSYDIACQWHKKLRQRMDKMPPHLQLNLQDRDIAFLVPKFHLPAHVTSCQWSFSFNWTKGVGRTDGEEPERGWANLNAAASSTKEMGPGHCPSILKKIKEAIPEHNDHQQDFEELTRSLMLKFPLQLALWKQQVEEWESDSTKPNPFEVKNDGITLASVCLQLAKDEAMLSAGESEPPLHPDVTPSIFISTGIDLEEHQQCLHEAMGLCTTDTQQTRFQQCSNMLMWHIEAWQQIQVFFMPGFKDRFLRGQGANTRARNCLKTVDAKINTAATRYHVAYQVLCTLGLFLGQVSWRDELHPLADEDICGLTSGYDLRPGEGRRQVSWIWQVCGYSEQATENESDDGFQEAIRVEWCKARARAHRWQEEVKLLFEEMQWTLLFLEWHAKWWMERIGAVATTDEALSEGHRAYTECQAELWHWIGGSFAHMWRNMQLLLDVANTDSVSLP</sequence>
<evidence type="ECO:0000313" key="2">
    <source>
        <dbReference type="Proteomes" id="UP000053989"/>
    </source>
</evidence>
<organism evidence="1 2">
    <name type="scientific">Scleroderma citrinum Foug A</name>
    <dbReference type="NCBI Taxonomy" id="1036808"/>
    <lineage>
        <taxon>Eukaryota</taxon>
        <taxon>Fungi</taxon>
        <taxon>Dikarya</taxon>
        <taxon>Basidiomycota</taxon>
        <taxon>Agaricomycotina</taxon>
        <taxon>Agaricomycetes</taxon>
        <taxon>Agaricomycetidae</taxon>
        <taxon>Boletales</taxon>
        <taxon>Sclerodermatineae</taxon>
        <taxon>Sclerodermataceae</taxon>
        <taxon>Scleroderma</taxon>
    </lineage>
</organism>
<reference evidence="1 2" key="1">
    <citation type="submission" date="2014-04" db="EMBL/GenBank/DDBJ databases">
        <authorList>
            <consortium name="DOE Joint Genome Institute"/>
            <person name="Kuo A."/>
            <person name="Kohler A."/>
            <person name="Nagy L.G."/>
            <person name="Floudas D."/>
            <person name="Copeland A."/>
            <person name="Barry K.W."/>
            <person name="Cichocki N."/>
            <person name="Veneault-Fourrey C."/>
            <person name="LaButti K."/>
            <person name="Lindquist E.A."/>
            <person name="Lipzen A."/>
            <person name="Lundell T."/>
            <person name="Morin E."/>
            <person name="Murat C."/>
            <person name="Sun H."/>
            <person name="Tunlid A."/>
            <person name="Henrissat B."/>
            <person name="Grigoriev I.V."/>
            <person name="Hibbett D.S."/>
            <person name="Martin F."/>
            <person name="Nordberg H.P."/>
            <person name="Cantor M.N."/>
            <person name="Hua S.X."/>
        </authorList>
    </citation>
    <scope>NUCLEOTIDE SEQUENCE [LARGE SCALE GENOMIC DNA]</scope>
    <source>
        <strain evidence="1 2">Foug A</strain>
    </source>
</reference>
<dbReference type="STRING" id="1036808.A0A0C3E1N6"/>
<dbReference type="PANTHER" id="PTHR33096">
    <property type="entry name" value="CXC2 DOMAIN-CONTAINING PROTEIN"/>
    <property type="match status" value="1"/>
</dbReference>
<dbReference type="AlphaFoldDB" id="A0A0C3E1N6"/>
<evidence type="ECO:0008006" key="3">
    <source>
        <dbReference type="Google" id="ProtNLM"/>
    </source>
</evidence>
<dbReference type="InterPro" id="IPR040521">
    <property type="entry name" value="KDZ"/>
</dbReference>
<proteinExistence type="predicted"/>
<gene>
    <name evidence="1" type="ORF">SCLCIDRAFT_24966</name>
</gene>
<dbReference type="InParanoid" id="A0A0C3E1N6"/>
<name>A0A0C3E1N6_9AGAM</name>
<evidence type="ECO:0000313" key="1">
    <source>
        <dbReference type="EMBL" id="KIM62429.1"/>
    </source>
</evidence>
<dbReference type="Proteomes" id="UP000053989">
    <property type="component" value="Unassembled WGS sequence"/>
</dbReference>
<keyword evidence="2" id="KW-1185">Reference proteome</keyword>
<dbReference type="OrthoDB" id="3261436at2759"/>